<keyword evidence="17" id="KW-0675">Receptor</keyword>
<keyword evidence="14" id="KW-0732">Signal</keyword>
<keyword evidence="7" id="KW-0406">Ion transport</keyword>
<feature type="chain" id="PRO_5046518327" evidence="14">
    <location>
        <begin position="23"/>
        <end position="775"/>
    </location>
</feature>
<protein>
    <submittedName>
        <fullName evidence="17">TonB-dependent receptor</fullName>
    </submittedName>
</protein>
<keyword evidence="3 11" id="KW-1134">Transmembrane beta strand</keyword>
<evidence type="ECO:0000259" key="15">
    <source>
        <dbReference type="Pfam" id="PF00593"/>
    </source>
</evidence>
<evidence type="ECO:0000256" key="11">
    <source>
        <dbReference type="PROSITE-ProRule" id="PRU01360"/>
    </source>
</evidence>
<name>A0ABW2IHM6_9PROT</name>
<evidence type="ECO:0000313" key="18">
    <source>
        <dbReference type="Proteomes" id="UP001596492"/>
    </source>
</evidence>
<dbReference type="Pfam" id="PF07715">
    <property type="entry name" value="Plug"/>
    <property type="match status" value="1"/>
</dbReference>
<reference evidence="18" key="1">
    <citation type="journal article" date="2019" name="Int. J. Syst. Evol. Microbiol.">
        <title>The Global Catalogue of Microorganisms (GCM) 10K type strain sequencing project: providing services to taxonomists for standard genome sequencing and annotation.</title>
        <authorList>
            <consortium name="The Broad Institute Genomics Platform"/>
            <consortium name="The Broad Institute Genome Sequencing Center for Infectious Disease"/>
            <person name="Wu L."/>
            <person name="Ma J."/>
        </authorList>
    </citation>
    <scope>NUCLEOTIDE SEQUENCE [LARGE SCALE GENOMIC DNA]</scope>
    <source>
        <strain evidence="18">CCUG 51308</strain>
    </source>
</reference>
<dbReference type="EMBL" id="JBHTBR010000002">
    <property type="protein sequence ID" value="MFC7290616.1"/>
    <property type="molecule type" value="Genomic_DNA"/>
</dbReference>
<dbReference type="PROSITE" id="PS00430">
    <property type="entry name" value="TONB_DEPENDENT_REC_1"/>
    <property type="match status" value="1"/>
</dbReference>
<dbReference type="InterPro" id="IPR000531">
    <property type="entry name" value="Beta-barrel_TonB"/>
</dbReference>
<dbReference type="Pfam" id="PF00593">
    <property type="entry name" value="TonB_dep_Rec_b-barrel"/>
    <property type="match status" value="1"/>
</dbReference>
<comment type="similarity">
    <text evidence="11 13">Belongs to the TonB-dependent receptor family.</text>
</comment>
<keyword evidence="10 11" id="KW-0998">Cell outer membrane</keyword>
<sequence>MHRTAKSFAIAMLLGASTSTMAGVAIAQASSESLDESKKFDTIVVTAQRREQNLQDVPVSVTAIGGESLAQLGVADMTEVSKLSPNVTLEVSRGTNSTLTAFIRGVGQQDPVSGFESGVGVYLDDVYLNRPQGAVLDVFDVERIEVLRGPQGTLYGRNTIGGAVKYVTRGLSDQPEFAASAAIGTYDQVEGLIKGSVPITDSFRLGAAVTSLQRGGFGKNVVTGEENYNKDVLAGRVSMELDATNSLSFKLSGDYTKDDSKARQGHRLIPGQLSGAPVLGDVFDTRAGLNIVQQEVEAYGGSFVTTFDVNDAISIKNILAYREDETVSPIDFDSLQSADLDVPAIYKNDQLSNELQLSYTGNRLNGLVGIYYLDANSSTVFDVLLGTTGTLLNLPGLNAQTFGDVSTKTWAAYADFSYDFTDQLTLTVGGRFTHDERASTVLRRTYLGGFSESFNGNGFVIATTSDFNGQNEWDEFTPRIALSYKPTPDHNLYGSISKGFKGGGFDPRGQTSAAPDLNQDSIVSDEEIYEFMSFDPESVNSFEVGLKSTFGEGRVNTNLAAFVMDYTDVQIPGSIGVDTDNDGVNDTFTGVTTNAGQATVSGIEFEALANVAEDIFTSGDFFNTSVTVGYINAEYDEYFVNEIDVSNERVFQNTPEWSASGVFTYNTPLGGGDLNVASTVSYKSDSSQFESPNPYLDQEAFTLYDLSLVWTAPGDKWTLGLHGKNLTDERYKVAGYNFVNVNADGTFTPTLGLEGTLTAFYGNPRTVTMSLGFKY</sequence>
<keyword evidence="6" id="KW-0408">Iron</keyword>
<keyword evidence="4" id="KW-0410">Iron transport</keyword>
<evidence type="ECO:0000256" key="14">
    <source>
        <dbReference type="SAM" id="SignalP"/>
    </source>
</evidence>
<dbReference type="Proteomes" id="UP001596492">
    <property type="component" value="Unassembled WGS sequence"/>
</dbReference>
<dbReference type="InterPro" id="IPR039426">
    <property type="entry name" value="TonB-dep_rcpt-like"/>
</dbReference>
<keyword evidence="2 11" id="KW-0813">Transport</keyword>
<evidence type="ECO:0000259" key="16">
    <source>
        <dbReference type="Pfam" id="PF07715"/>
    </source>
</evidence>
<dbReference type="PROSITE" id="PS52016">
    <property type="entry name" value="TONB_DEPENDENT_REC_3"/>
    <property type="match status" value="1"/>
</dbReference>
<feature type="short sequence motif" description="TonB box" evidence="12">
    <location>
        <begin position="42"/>
        <end position="48"/>
    </location>
</feature>
<evidence type="ECO:0000256" key="8">
    <source>
        <dbReference type="ARBA" id="ARBA00023077"/>
    </source>
</evidence>
<evidence type="ECO:0000256" key="5">
    <source>
        <dbReference type="ARBA" id="ARBA00022692"/>
    </source>
</evidence>
<keyword evidence="9 11" id="KW-0472">Membrane</keyword>
<evidence type="ECO:0000256" key="3">
    <source>
        <dbReference type="ARBA" id="ARBA00022452"/>
    </source>
</evidence>
<dbReference type="InterPro" id="IPR010916">
    <property type="entry name" value="TonB_box_CS"/>
</dbReference>
<dbReference type="RefSeq" id="WP_382165650.1">
    <property type="nucleotide sequence ID" value="NZ_JBHTBR010000002.1"/>
</dbReference>
<organism evidence="17 18">
    <name type="scientific">Hirschia litorea</name>
    <dbReference type="NCBI Taxonomy" id="1199156"/>
    <lineage>
        <taxon>Bacteria</taxon>
        <taxon>Pseudomonadati</taxon>
        <taxon>Pseudomonadota</taxon>
        <taxon>Alphaproteobacteria</taxon>
        <taxon>Hyphomonadales</taxon>
        <taxon>Hyphomonadaceae</taxon>
        <taxon>Hirschia</taxon>
    </lineage>
</organism>
<keyword evidence="5 11" id="KW-0812">Transmembrane</keyword>
<dbReference type="PANTHER" id="PTHR32552:SF81">
    <property type="entry name" value="TONB-DEPENDENT OUTER MEMBRANE RECEPTOR"/>
    <property type="match status" value="1"/>
</dbReference>
<comment type="subcellular location">
    <subcellularLocation>
        <location evidence="1 11">Cell outer membrane</location>
        <topology evidence="1 11">Multi-pass membrane protein</topology>
    </subcellularLocation>
</comment>
<dbReference type="SUPFAM" id="SSF56935">
    <property type="entry name" value="Porins"/>
    <property type="match status" value="1"/>
</dbReference>
<evidence type="ECO:0000256" key="12">
    <source>
        <dbReference type="PROSITE-ProRule" id="PRU10143"/>
    </source>
</evidence>
<feature type="domain" description="TonB-dependent receptor plug" evidence="16">
    <location>
        <begin position="54"/>
        <end position="163"/>
    </location>
</feature>
<dbReference type="PANTHER" id="PTHR32552">
    <property type="entry name" value="FERRICHROME IRON RECEPTOR-RELATED"/>
    <property type="match status" value="1"/>
</dbReference>
<gene>
    <name evidence="17" type="ORF">ACFQS8_03220</name>
</gene>
<evidence type="ECO:0000313" key="17">
    <source>
        <dbReference type="EMBL" id="MFC7290616.1"/>
    </source>
</evidence>
<evidence type="ECO:0000256" key="6">
    <source>
        <dbReference type="ARBA" id="ARBA00023004"/>
    </source>
</evidence>
<dbReference type="Gene3D" id="2.40.170.20">
    <property type="entry name" value="TonB-dependent receptor, beta-barrel domain"/>
    <property type="match status" value="1"/>
</dbReference>
<evidence type="ECO:0000256" key="4">
    <source>
        <dbReference type="ARBA" id="ARBA00022496"/>
    </source>
</evidence>
<dbReference type="InterPro" id="IPR012910">
    <property type="entry name" value="Plug_dom"/>
</dbReference>
<keyword evidence="8 12" id="KW-0798">TonB box</keyword>
<evidence type="ECO:0000256" key="2">
    <source>
        <dbReference type="ARBA" id="ARBA00022448"/>
    </source>
</evidence>
<feature type="domain" description="TonB-dependent receptor-like beta-barrel" evidence="15">
    <location>
        <begin position="251"/>
        <end position="726"/>
    </location>
</feature>
<feature type="signal peptide" evidence="14">
    <location>
        <begin position="1"/>
        <end position="22"/>
    </location>
</feature>
<evidence type="ECO:0000256" key="1">
    <source>
        <dbReference type="ARBA" id="ARBA00004571"/>
    </source>
</evidence>
<evidence type="ECO:0000256" key="9">
    <source>
        <dbReference type="ARBA" id="ARBA00023136"/>
    </source>
</evidence>
<dbReference type="InterPro" id="IPR036942">
    <property type="entry name" value="Beta-barrel_TonB_sf"/>
</dbReference>
<evidence type="ECO:0000256" key="10">
    <source>
        <dbReference type="ARBA" id="ARBA00023237"/>
    </source>
</evidence>
<comment type="caution">
    <text evidence="17">The sequence shown here is derived from an EMBL/GenBank/DDBJ whole genome shotgun (WGS) entry which is preliminary data.</text>
</comment>
<evidence type="ECO:0000256" key="13">
    <source>
        <dbReference type="RuleBase" id="RU003357"/>
    </source>
</evidence>
<keyword evidence="18" id="KW-1185">Reference proteome</keyword>
<evidence type="ECO:0000256" key="7">
    <source>
        <dbReference type="ARBA" id="ARBA00023065"/>
    </source>
</evidence>
<proteinExistence type="inferred from homology"/>
<accession>A0ABW2IHM6</accession>